<sequence length="298" mass="31768">MKIFRGLVCPMSIILAAACSGSPQPSSPQKSQPPLPPLLFVRGNDNLLALMPNGSIRQVTKGDAAVWTPDHQKIVVRRSDYNSTPEVAVDFWLVGADGSEKGRLTTLGPEQPLSFAIDRKQPPSVAFTTDHEIREMKADGSGAHVVSEVDAGALAISPDGRQLAYAIPGVTTAAPTLVTVGINGSQRKVVYKGAVNTCNIGAVKWSPDGQFLAFTLCVNKGGNDSESVDEEMSVWVMRTDGSSRRLVAKSVDLEDLAWSPDGQWLVFSRPSGRGLFKAHIDGTGEVRITTGDDGSPAW</sequence>
<gene>
    <name evidence="3" type="ORF">AGRA3207_005313</name>
</gene>
<proteinExistence type="inferred from homology"/>
<dbReference type="InterPro" id="IPR011659">
    <property type="entry name" value="WD40"/>
</dbReference>
<keyword evidence="4" id="KW-1185">Reference proteome</keyword>
<dbReference type="PANTHER" id="PTHR36842">
    <property type="entry name" value="PROTEIN TOLB HOMOLOG"/>
    <property type="match status" value="1"/>
</dbReference>
<dbReference type="PANTHER" id="PTHR36842:SF1">
    <property type="entry name" value="PROTEIN TOLB"/>
    <property type="match status" value="1"/>
</dbReference>
<dbReference type="Pfam" id="PF07676">
    <property type="entry name" value="PD40"/>
    <property type="match status" value="1"/>
</dbReference>
<name>A0ABX8QZ83_9ACTN</name>
<dbReference type="PROSITE" id="PS51257">
    <property type="entry name" value="PROKAR_LIPOPROTEIN"/>
    <property type="match status" value="1"/>
</dbReference>
<dbReference type="RefSeq" id="WP_231329757.1">
    <property type="nucleotide sequence ID" value="NZ_CP059572.1"/>
</dbReference>
<feature type="signal peptide" evidence="2">
    <location>
        <begin position="1"/>
        <end position="17"/>
    </location>
</feature>
<feature type="chain" id="PRO_5047388571" evidence="2">
    <location>
        <begin position="18"/>
        <end position="298"/>
    </location>
</feature>
<dbReference type="EMBL" id="CP059572">
    <property type="protein sequence ID" value="QXJ24062.1"/>
    <property type="molecule type" value="Genomic_DNA"/>
</dbReference>
<dbReference type="InterPro" id="IPR011042">
    <property type="entry name" value="6-blade_b-propeller_TolB-like"/>
</dbReference>
<organism evidence="3 4">
    <name type="scientific">Actinomadura graeca</name>
    <dbReference type="NCBI Taxonomy" id="2750812"/>
    <lineage>
        <taxon>Bacteria</taxon>
        <taxon>Bacillati</taxon>
        <taxon>Actinomycetota</taxon>
        <taxon>Actinomycetes</taxon>
        <taxon>Streptosporangiales</taxon>
        <taxon>Thermomonosporaceae</taxon>
        <taxon>Actinomadura</taxon>
    </lineage>
</organism>
<dbReference type="Proteomes" id="UP001049518">
    <property type="component" value="Chromosome"/>
</dbReference>
<evidence type="ECO:0000256" key="1">
    <source>
        <dbReference type="ARBA" id="ARBA00009820"/>
    </source>
</evidence>
<comment type="similarity">
    <text evidence="1">Belongs to the TolB family.</text>
</comment>
<dbReference type="SUPFAM" id="SSF69304">
    <property type="entry name" value="Tricorn protease N-terminal domain"/>
    <property type="match status" value="1"/>
</dbReference>
<evidence type="ECO:0000256" key="2">
    <source>
        <dbReference type="SAM" id="SignalP"/>
    </source>
</evidence>
<dbReference type="Gene3D" id="2.120.10.30">
    <property type="entry name" value="TolB, C-terminal domain"/>
    <property type="match status" value="2"/>
</dbReference>
<reference evidence="3" key="1">
    <citation type="submission" date="2020-07" db="EMBL/GenBank/DDBJ databases">
        <authorList>
            <person name="Tarantini F.S."/>
            <person name="Hong K.W."/>
            <person name="Chan K.G."/>
        </authorList>
    </citation>
    <scope>NUCLEOTIDE SEQUENCE</scope>
    <source>
        <strain evidence="3">32-07</strain>
    </source>
</reference>
<accession>A0ABX8QZ83</accession>
<keyword evidence="2" id="KW-0732">Signal</keyword>
<evidence type="ECO:0000313" key="4">
    <source>
        <dbReference type="Proteomes" id="UP001049518"/>
    </source>
</evidence>
<protein>
    <submittedName>
        <fullName evidence="3">PD40 domain-containing protein</fullName>
    </submittedName>
</protein>
<evidence type="ECO:0000313" key="3">
    <source>
        <dbReference type="EMBL" id="QXJ24062.1"/>
    </source>
</evidence>